<dbReference type="EMBL" id="JAPJDO010000011">
    <property type="protein sequence ID" value="MCX2938091.1"/>
    <property type="molecule type" value="Genomic_DNA"/>
</dbReference>
<dbReference type="PANTHER" id="PTHR38031:SF1">
    <property type="entry name" value="SULFUR CARRIER PROTEIN CYSO"/>
    <property type="match status" value="1"/>
</dbReference>
<gene>
    <name evidence="1" type="ORF">ORI27_15395</name>
</gene>
<dbReference type="Proteomes" id="UP001300745">
    <property type="component" value="Unassembled WGS sequence"/>
</dbReference>
<accession>A0ABT3SF09</accession>
<reference evidence="1 2" key="1">
    <citation type="submission" date="2022-11" db="EMBL/GenBank/DDBJ databases">
        <title>Mycobacterium sp. nov.</title>
        <authorList>
            <person name="Papic B."/>
            <person name="Spicic S."/>
            <person name="Duvnjak S."/>
        </authorList>
    </citation>
    <scope>NUCLEOTIDE SEQUENCE [LARGE SCALE GENOMIC DNA]</scope>
    <source>
        <strain evidence="1 2">CVI_P4</strain>
    </source>
</reference>
<keyword evidence="2" id="KW-1185">Reference proteome</keyword>
<evidence type="ECO:0000313" key="1">
    <source>
        <dbReference type="EMBL" id="MCX2938091.1"/>
    </source>
</evidence>
<dbReference type="Gene3D" id="3.10.20.30">
    <property type="match status" value="1"/>
</dbReference>
<dbReference type="InterPro" id="IPR003749">
    <property type="entry name" value="ThiS/MoaD-like"/>
</dbReference>
<organism evidence="1 2">
    <name type="scientific">Mycobacterium pinniadriaticum</name>
    <dbReference type="NCBI Taxonomy" id="2994102"/>
    <lineage>
        <taxon>Bacteria</taxon>
        <taxon>Bacillati</taxon>
        <taxon>Actinomycetota</taxon>
        <taxon>Actinomycetes</taxon>
        <taxon>Mycobacteriales</taxon>
        <taxon>Mycobacteriaceae</taxon>
        <taxon>Mycobacterium</taxon>
    </lineage>
</organism>
<dbReference type="InterPro" id="IPR052045">
    <property type="entry name" value="Sulfur_Carrier/Prot_Modifier"/>
</dbReference>
<dbReference type="InterPro" id="IPR012675">
    <property type="entry name" value="Beta-grasp_dom_sf"/>
</dbReference>
<evidence type="ECO:0000313" key="2">
    <source>
        <dbReference type="Proteomes" id="UP001300745"/>
    </source>
</evidence>
<dbReference type="SUPFAM" id="SSF54285">
    <property type="entry name" value="MoaD/ThiS"/>
    <property type="match status" value="1"/>
</dbReference>
<comment type="caution">
    <text evidence="1">The sequence shown here is derived from an EMBL/GenBank/DDBJ whole genome shotgun (WGS) entry which is preliminary data.</text>
</comment>
<proteinExistence type="predicted"/>
<dbReference type="PANTHER" id="PTHR38031">
    <property type="entry name" value="SULFUR CARRIER PROTEIN SLR0821-RELATED"/>
    <property type="match status" value="1"/>
</dbReference>
<dbReference type="RefSeq" id="WP_265997615.1">
    <property type="nucleotide sequence ID" value="NZ_JAPJDN010000011.1"/>
</dbReference>
<dbReference type="Pfam" id="PF02597">
    <property type="entry name" value="ThiS"/>
    <property type="match status" value="1"/>
</dbReference>
<sequence>MSVEVSIPTILRTHTGGEKRVNADGETLQAVIADLEANYAGIAERLVDNGKLNRFVNIYVNDEDVRFSGGLATEIGEGDSVTILPAVAGG</sequence>
<dbReference type="InterPro" id="IPR016155">
    <property type="entry name" value="Mopterin_synth/thiamin_S_b"/>
</dbReference>
<protein>
    <submittedName>
        <fullName evidence="1">MoaD/ThiS family protein</fullName>
    </submittedName>
</protein>
<name>A0ABT3SF09_9MYCO</name>